<keyword evidence="2 6" id="KW-0813">Transport</keyword>
<evidence type="ECO:0000256" key="2">
    <source>
        <dbReference type="ARBA" id="ARBA00022448"/>
    </source>
</evidence>
<feature type="transmembrane region" description="Helical" evidence="6">
    <location>
        <begin position="79"/>
        <end position="96"/>
    </location>
</feature>
<dbReference type="Proteomes" id="UP000265419">
    <property type="component" value="Unassembled WGS sequence"/>
</dbReference>
<name>A0A399J9X2_9MICC</name>
<feature type="transmembrane region" description="Helical" evidence="6">
    <location>
        <begin position="20"/>
        <end position="41"/>
    </location>
</feature>
<dbReference type="InterPro" id="IPR035906">
    <property type="entry name" value="MetI-like_sf"/>
</dbReference>
<dbReference type="SUPFAM" id="SSF161098">
    <property type="entry name" value="MetI-like"/>
    <property type="match status" value="1"/>
</dbReference>
<dbReference type="PANTHER" id="PTHR30177:SF4">
    <property type="entry name" value="OSMOPROTECTANT IMPORT PERMEASE PROTEIN OSMW"/>
    <property type="match status" value="1"/>
</dbReference>
<evidence type="ECO:0000256" key="6">
    <source>
        <dbReference type="RuleBase" id="RU363032"/>
    </source>
</evidence>
<gene>
    <name evidence="8" type="ORF">DWB68_07320</name>
</gene>
<evidence type="ECO:0000256" key="4">
    <source>
        <dbReference type="ARBA" id="ARBA00022989"/>
    </source>
</evidence>
<comment type="similarity">
    <text evidence="6">Belongs to the binding-protein-dependent transport system permease family.</text>
</comment>
<dbReference type="GO" id="GO:0005886">
    <property type="term" value="C:plasma membrane"/>
    <property type="evidence" value="ECO:0007669"/>
    <property type="project" value="UniProtKB-SubCell"/>
</dbReference>
<keyword evidence="5 6" id="KW-0472">Membrane</keyword>
<evidence type="ECO:0000259" key="7">
    <source>
        <dbReference type="PROSITE" id="PS50928"/>
    </source>
</evidence>
<dbReference type="InterPro" id="IPR000515">
    <property type="entry name" value="MetI-like"/>
</dbReference>
<keyword evidence="4 6" id="KW-1133">Transmembrane helix</keyword>
<dbReference type="InterPro" id="IPR051204">
    <property type="entry name" value="ABC_transp_perm/SBD"/>
</dbReference>
<evidence type="ECO:0000256" key="1">
    <source>
        <dbReference type="ARBA" id="ARBA00004141"/>
    </source>
</evidence>
<feature type="domain" description="ABC transmembrane type-1" evidence="7">
    <location>
        <begin position="15"/>
        <end position="197"/>
    </location>
</feature>
<keyword evidence="9" id="KW-1185">Reference proteome</keyword>
<dbReference type="PROSITE" id="PS50928">
    <property type="entry name" value="ABC_TM1"/>
    <property type="match status" value="1"/>
</dbReference>
<proteinExistence type="inferred from homology"/>
<dbReference type="Pfam" id="PF00528">
    <property type="entry name" value="BPD_transp_1"/>
    <property type="match status" value="1"/>
</dbReference>
<feature type="transmembrane region" description="Helical" evidence="6">
    <location>
        <begin position="48"/>
        <end position="73"/>
    </location>
</feature>
<sequence length="214" mass="22451">MQWILANGQLLLQRTLEHLSLALPAVVLALLLSLPLGWLAARFSASRWLLVSGTGLLYAIPSLPLFVMLPAILGTGLRSPINVVAALTLYGVALMVRSVSDALRAVDPTVLDAAKAQGMGGWRLTFGVQLPLAIPALTAGWRVVAVSTVSLVTVSGVLGLPSLGLLFVDGFQRGITEEIVAGLVLTVVLAVLLDQLISLLGRLLAPWARRAVAA</sequence>
<evidence type="ECO:0000256" key="5">
    <source>
        <dbReference type="ARBA" id="ARBA00023136"/>
    </source>
</evidence>
<evidence type="ECO:0000256" key="3">
    <source>
        <dbReference type="ARBA" id="ARBA00022692"/>
    </source>
</evidence>
<organism evidence="8 9">
    <name type="scientific">Galactobacter valiniphilus</name>
    <dbReference type="NCBI Taxonomy" id="2676122"/>
    <lineage>
        <taxon>Bacteria</taxon>
        <taxon>Bacillati</taxon>
        <taxon>Actinomycetota</taxon>
        <taxon>Actinomycetes</taxon>
        <taxon>Micrococcales</taxon>
        <taxon>Micrococcaceae</taxon>
        <taxon>Galactobacter</taxon>
    </lineage>
</organism>
<feature type="transmembrane region" description="Helical" evidence="6">
    <location>
        <begin position="179"/>
        <end position="200"/>
    </location>
</feature>
<dbReference type="PANTHER" id="PTHR30177">
    <property type="entry name" value="GLYCINE BETAINE/L-PROLINE TRANSPORT SYSTEM PERMEASE PROTEIN PROW"/>
    <property type="match status" value="1"/>
</dbReference>
<accession>A0A399J9X2</accession>
<comment type="caution">
    <text evidence="8">The sequence shown here is derived from an EMBL/GenBank/DDBJ whole genome shotgun (WGS) entry which is preliminary data.</text>
</comment>
<feature type="transmembrane region" description="Helical" evidence="6">
    <location>
        <begin position="143"/>
        <end position="167"/>
    </location>
</feature>
<dbReference type="RefSeq" id="WP_119424494.1">
    <property type="nucleotide sequence ID" value="NZ_JBHOFJ010000027.1"/>
</dbReference>
<evidence type="ECO:0000313" key="9">
    <source>
        <dbReference type="Proteomes" id="UP000265419"/>
    </source>
</evidence>
<dbReference type="EMBL" id="QQXK01000012">
    <property type="protein sequence ID" value="RII42365.1"/>
    <property type="molecule type" value="Genomic_DNA"/>
</dbReference>
<reference evidence="8 9" key="1">
    <citation type="submission" date="2018-07" db="EMBL/GenBank/DDBJ databases">
        <title>Arthrobacter sp. nov., isolated from raw cow's milk with high bacterial count.</title>
        <authorList>
            <person name="Hahne J."/>
            <person name="Isele D."/>
            <person name="Lipski A."/>
        </authorList>
    </citation>
    <scope>NUCLEOTIDE SEQUENCE [LARGE SCALE GENOMIC DNA]</scope>
    <source>
        <strain evidence="8 9">JZ R-35</strain>
    </source>
</reference>
<dbReference type="GO" id="GO:0055085">
    <property type="term" value="P:transmembrane transport"/>
    <property type="evidence" value="ECO:0007669"/>
    <property type="project" value="InterPro"/>
</dbReference>
<protein>
    <submittedName>
        <fullName evidence="8">ABC transporter permease subunit</fullName>
    </submittedName>
</protein>
<dbReference type="GO" id="GO:0031460">
    <property type="term" value="P:glycine betaine transport"/>
    <property type="evidence" value="ECO:0007669"/>
    <property type="project" value="TreeGrafter"/>
</dbReference>
<dbReference type="Gene3D" id="1.10.3720.10">
    <property type="entry name" value="MetI-like"/>
    <property type="match status" value="1"/>
</dbReference>
<comment type="subcellular location">
    <subcellularLocation>
        <location evidence="6">Cell membrane</location>
        <topology evidence="6">Multi-pass membrane protein</topology>
    </subcellularLocation>
    <subcellularLocation>
        <location evidence="1">Membrane</location>
        <topology evidence="1">Multi-pass membrane protein</topology>
    </subcellularLocation>
</comment>
<dbReference type="CDD" id="cd06261">
    <property type="entry name" value="TM_PBP2"/>
    <property type="match status" value="1"/>
</dbReference>
<dbReference type="AlphaFoldDB" id="A0A399J9X2"/>
<keyword evidence="3 6" id="KW-0812">Transmembrane</keyword>
<evidence type="ECO:0000313" key="8">
    <source>
        <dbReference type="EMBL" id="RII42365.1"/>
    </source>
</evidence>